<evidence type="ECO:0000313" key="1">
    <source>
        <dbReference type="EMBL" id="KAF8787550.1"/>
    </source>
</evidence>
<organism evidence="1 2">
    <name type="scientific">Argiope bruennichi</name>
    <name type="common">Wasp spider</name>
    <name type="synonym">Aranea bruennichi</name>
    <dbReference type="NCBI Taxonomy" id="94029"/>
    <lineage>
        <taxon>Eukaryota</taxon>
        <taxon>Metazoa</taxon>
        <taxon>Ecdysozoa</taxon>
        <taxon>Arthropoda</taxon>
        <taxon>Chelicerata</taxon>
        <taxon>Arachnida</taxon>
        <taxon>Araneae</taxon>
        <taxon>Araneomorphae</taxon>
        <taxon>Entelegynae</taxon>
        <taxon>Araneoidea</taxon>
        <taxon>Araneidae</taxon>
        <taxon>Argiope</taxon>
    </lineage>
</organism>
<proteinExistence type="predicted"/>
<protein>
    <submittedName>
        <fullName evidence="1">Uncharacterized protein</fullName>
    </submittedName>
</protein>
<dbReference type="Proteomes" id="UP000807504">
    <property type="component" value="Unassembled WGS sequence"/>
</dbReference>
<sequence>MGMDTHTDHRVFALELIHCVMKRYCLPFSSIELHTMNWKNINRRFTPKIREAVRTLVPRFTNFNHNTFKESGDTDERRFQNLVNMLFILLFPDGYNEKDFLTFCIHVAKMASRAFLHGFRKAPDFAVNAIVDSMDYFYSNLDLNEDSWEEMERIAEEIVSCPEM</sequence>
<gene>
    <name evidence="1" type="ORF">HNY73_009133</name>
</gene>
<dbReference type="EMBL" id="JABXBU010000015">
    <property type="protein sequence ID" value="KAF8787550.1"/>
    <property type="molecule type" value="Genomic_DNA"/>
</dbReference>
<dbReference type="AlphaFoldDB" id="A0A8T0FE36"/>
<evidence type="ECO:0000313" key="2">
    <source>
        <dbReference type="Proteomes" id="UP000807504"/>
    </source>
</evidence>
<keyword evidence="2" id="KW-1185">Reference proteome</keyword>
<accession>A0A8T0FE36</accession>
<name>A0A8T0FE36_ARGBR</name>
<comment type="caution">
    <text evidence="1">The sequence shown here is derived from an EMBL/GenBank/DDBJ whole genome shotgun (WGS) entry which is preliminary data.</text>
</comment>
<reference evidence="1" key="2">
    <citation type="submission" date="2020-06" db="EMBL/GenBank/DDBJ databases">
        <authorList>
            <person name="Sheffer M."/>
        </authorList>
    </citation>
    <scope>NUCLEOTIDE SEQUENCE</scope>
</reference>
<reference evidence="1" key="1">
    <citation type="journal article" date="2020" name="bioRxiv">
        <title>Chromosome-level reference genome of the European wasp spider Argiope bruennichi: a resource for studies on range expansion and evolutionary adaptation.</title>
        <authorList>
            <person name="Sheffer M.M."/>
            <person name="Hoppe A."/>
            <person name="Krehenwinkel H."/>
            <person name="Uhl G."/>
            <person name="Kuss A.W."/>
            <person name="Jensen L."/>
            <person name="Jensen C."/>
            <person name="Gillespie R.G."/>
            <person name="Hoff K.J."/>
            <person name="Prost S."/>
        </authorList>
    </citation>
    <scope>NUCLEOTIDE SEQUENCE</scope>
</reference>